<accession>A0A4V2S4X3</accession>
<dbReference type="EMBL" id="SLWS01000014">
    <property type="protein sequence ID" value="TCO49840.1"/>
    <property type="molecule type" value="Genomic_DNA"/>
</dbReference>
<feature type="domain" description="SnoaL-like" evidence="1">
    <location>
        <begin position="12"/>
        <end position="116"/>
    </location>
</feature>
<evidence type="ECO:0000313" key="2">
    <source>
        <dbReference type="EMBL" id="TCO49840.1"/>
    </source>
</evidence>
<dbReference type="SUPFAM" id="SSF54427">
    <property type="entry name" value="NTF2-like"/>
    <property type="match status" value="1"/>
</dbReference>
<name>A0A4V2S4X3_9PSEU</name>
<dbReference type="AlphaFoldDB" id="A0A4V2S4X3"/>
<dbReference type="CDD" id="cd00531">
    <property type="entry name" value="NTF2_like"/>
    <property type="match status" value="1"/>
</dbReference>
<keyword evidence="3" id="KW-1185">Reference proteome</keyword>
<dbReference type="RefSeq" id="WP_243727496.1">
    <property type="nucleotide sequence ID" value="NZ_SLWS01000014.1"/>
</dbReference>
<sequence>MTTSHDDPTQVVKALVAAFNGDDLAAIEGLYEPDSVLIPRAGMEPVSGPDRMAGFARLRELGLPMKAEVRHSYIVDGIALLVVDWSIQGTAPDGREMNLSGTGTDVFRRGADGTWRYLIDNPDGGA</sequence>
<dbReference type="Gene3D" id="3.10.450.50">
    <property type="match status" value="1"/>
</dbReference>
<comment type="caution">
    <text evidence="2">The sequence shown here is derived from an EMBL/GenBank/DDBJ whole genome shotgun (WGS) entry which is preliminary data.</text>
</comment>
<dbReference type="Pfam" id="PF12680">
    <property type="entry name" value="SnoaL_2"/>
    <property type="match status" value="1"/>
</dbReference>
<protein>
    <submittedName>
        <fullName evidence="2">Ketosteroid isomerase-like protein</fullName>
    </submittedName>
</protein>
<dbReference type="GO" id="GO:0016853">
    <property type="term" value="F:isomerase activity"/>
    <property type="evidence" value="ECO:0007669"/>
    <property type="project" value="UniProtKB-KW"/>
</dbReference>
<evidence type="ECO:0000259" key="1">
    <source>
        <dbReference type="Pfam" id="PF12680"/>
    </source>
</evidence>
<gene>
    <name evidence="2" type="ORF">EV192_114210</name>
</gene>
<dbReference type="Proteomes" id="UP000295680">
    <property type="component" value="Unassembled WGS sequence"/>
</dbReference>
<proteinExistence type="predicted"/>
<evidence type="ECO:0000313" key="3">
    <source>
        <dbReference type="Proteomes" id="UP000295680"/>
    </source>
</evidence>
<dbReference type="InterPro" id="IPR032710">
    <property type="entry name" value="NTF2-like_dom_sf"/>
</dbReference>
<organism evidence="2 3">
    <name type="scientific">Actinocrispum wychmicini</name>
    <dbReference type="NCBI Taxonomy" id="1213861"/>
    <lineage>
        <taxon>Bacteria</taxon>
        <taxon>Bacillati</taxon>
        <taxon>Actinomycetota</taxon>
        <taxon>Actinomycetes</taxon>
        <taxon>Pseudonocardiales</taxon>
        <taxon>Pseudonocardiaceae</taxon>
        <taxon>Actinocrispum</taxon>
    </lineage>
</organism>
<dbReference type="InterPro" id="IPR037401">
    <property type="entry name" value="SnoaL-like"/>
</dbReference>
<reference evidence="2 3" key="1">
    <citation type="submission" date="2019-03" db="EMBL/GenBank/DDBJ databases">
        <title>Genomic Encyclopedia of Type Strains, Phase IV (KMG-IV): sequencing the most valuable type-strain genomes for metagenomic binning, comparative biology and taxonomic classification.</title>
        <authorList>
            <person name="Goeker M."/>
        </authorList>
    </citation>
    <scope>NUCLEOTIDE SEQUENCE [LARGE SCALE GENOMIC DNA]</scope>
    <source>
        <strain evidence="2 3">DSM 45934</strain>
    </source>
</reference>
<keyword evidence="2" id="KW-0413">Isomerase</keyword>